<comment type="cofactor">
    <cofactor evidence="8">
        <name>Mg(2+)</name>
        <dbReference type="ChEBI" id="CHEBI:18420"/>
    </cofactor>
    <cofactor evidence="8">
        <name>Mn(2+)</name>
        <dbReference type="ChEBI" id="CHEBI:29035"/>
    </cofactor>
</comment>
<evidence type="ECO:0000256" key="4">
    <source>
        <dbReference type="ARBA" id="ARBA00022723"/>
    </source>
</evidence>
<evidence type="ECO:0000256" key="3">
    <source>
        <dbReference type="ARBA" id="ARBA00022695"/>
    </source>
</evidence>
<feature type="binding site" evidence="8">
    <location>
        <position position="81"/>
    </location>
    <ligand>
        <name>ATP</name>
        <dbReference type="ChEBI" id="CHEBI:30616"/>
    </ligand>
</feature>
<keyword evidence="10" id="KW-1185">Reference proteome</keyword>
<evidence type="ECO:0000256" key="5">
    <source>
        <dbReference type="ARBA" id="ARBA00022741"/>
    </source>
</evidence>
<protein>
    <recommendedName>
        <fullName evidence="8">Protein nucleotidyltransferase YdiU</fullName>
        <ecNumber evidence="8">2.7.7.-</ecNumber>
    </recommendedName>
    <alternativeName>
        <fullName evidence="8">Protein adenylyltransferase YdiU</fullName>
        <ecNumber evidence="8">2.7.7.108</ecNumber>
    </alternativeName>
    <alternativeName>
        <fullName evidence="8">Protein uridylyltransferase YdiU</fullName>
        <ecNumber evidence="8">2.7.7.-</ecNumber>
    </alternativeName>
</protein>
<evidence type="ECO:0000256" key="7">
    <source>
        <dbReference type="ARBA" id="ARBA00022842"/>
    </source>
</evidence>
<comment type="catalytic activity">
    <reaction evidence="8">
        <text>L-threonyl-[protein] + ATP = 3-O-(5'-adenylyl)-L-threonyl-[protein] + diphosphate</text>
        <dbReference type="Rhea" id="RHEA:54292"/>
        <dbReference type="Rhea" id="RHEA-COMP:11060"/>
        <dbReference type="Rhea" id="RHEA-COMP:13847"/>
        <dbReference type="ChEBI" id="CHEBI:30013"/>
        <dbReference type="ChEBI" id="CHEBI:30616"/>
        <dbReference type="ChEBI" id="CHEBI:33019"/>
        <dbReference type="ChEBI" id="CHEBI:138113"/>
        <dbReference type="EC" id="2.7.7.108"/>
    </reaction>
</comment>
<feature type="binding site" evidence="8">
    <location>
        <position position="174"/>
    </location>
    <ligand>
        <name>ATP</name>
        <dbReference type="ChEBI" id="CHEBI:30616"/>
    </ligand>
</feature>
<feature type="active site" description="Proton acceptor" evidence="8">
    <location>
        <position position="243"/>
    </location>
</feature>
<sequence>MLKQRYIDSNAAPFSKVVPTQVASPYWVAFNEALAEQINLPHRASPELLAVFSGQAIFKDTHPIAQKYAGHQFGGWNPDLGDGRGLLLGEWQDNRQQLWEFHLKGAGKTPYSRFGDGRAVLRSSIREYLGSEALNAIGIPTTRALALIGSNEQVVRETTEPGATLLRVTQSHVRFGHFEWLAYQRDEKALKHLADFVIEHHYPEAALQELPYASLFELIVKRTAKMMAYWMAYGFVHGVMNTDNMSILGETFDYGPFAFLDTTKMNAVFNHTDQTGRYAFNQQPSIAMWNLQKLAQALSLIVPEEALKRALALFAPRCDEQYYQLLNRRLGGNLQQPIPPALCAQWIELLANNHLDFHWYFRQLSKLELNQWETLVDEFTDRDAFLAWNKSVQPYLEQDSANRLTQMQQSNPATVARTELLQLVIDAAYQGDFKPFESFYAALMSPFEERPQWSQWQQKPQNIDQHISLSCSS</sequence>
<comment type="function">
    <text evidence="8">Nucleotidyltransferase involved in the post-translational modification of proteins. It can catalyze the addition of adenosine monophosphate (AMP) or uridine monophosphate (UMP) to a protein, resulting in modifications known as AMPylation and UMPylation.</text>
</comment>
<proteinExistence type="inferred from homology"/>
<dbReference type="EMBL" id="JBHRYN010000008">
    <property type="protein sequence ID" value="MFC3701375.1"/>
    <property type="molecule type" value="Genomic_DNA"/>
</dbReference>
<comment type="caution">
    <text evidence="9">The sequence shown here is derived from an EMBL/GenBank/DDBJ whole genome shotgun (WGS) entry which is preliminary data.</text>
</comment>
<keyword evidence="7 8" id="KW-0460">Magnesium</keyword>
<evidence type="ECO:0000256" key="8">
    <source>
        <dbReference type="HAMAP-Rule" id="MF_00692"/>
    </source>
</evidence>
<feature type="binding site" evidence="8">
    <location>
        <position position="104"/>
    </location>
    <ligand>
        <name>ATP</name>
        <dbReference type="ChEBI" id="CHEBI:30616"/>
    </ligand>
</feature>
<comment type="catalytic activity">
    <reaction evidence="8">
        <text>L-seryl-[protein] + UTP = O-(5'-uridylyl)-L-seryl-[protein] + diphosphate</text>
        <dbReference type="Rhea" id="RHEA:64604"/>
        <dbReference type="Rhea" id="RHEA-COMP:9863"/>
        <dbReference type="Rhea" id="RHEA-COMP:16635"/>
        <dbReference type="ChEBI" id="CHEBI:29999"/>
        <dbReference type="ChEBI" id="CHEBI:33019"/>
        <dbReference type="ChEBI" id="CHEBI:46398"/>
        <dbReference type="ChEBI" id="CHEBI:156051"/>
    </reaction>
</comment>
<evidence type="ECO:0000313" key="10">
    <source>
        <dbReference type="Proteomes" id="UP001595710"/>
    </source>
</evidence>
<keyword evidence="2 8" id="KW-0808">Transferase</keyword>
<feature type="binding site" evidence="8">
    <location>
        <position position="83"/>
    </location>
    <ligand>
        <name>ATP</name>
        <dbReference type="ChEBI" id="CHEBI:30616"/>
    </ligand>
</feature>
<gene>
    <name evidence="8" type="primary">ydiU</name>
    <name evidence="8" type="synonym">selO</name>
    <name evidence="9" type="ORF">ACFOND_06940</name>
</gene>
<feature type="binding site" evidence="8">
    <location>
        <position position="84"/>
    </location>
    <ligand>
        <name>ATP</name>
        <dbReference type="ChEBI" id="CHEBI:30616"/>
    </ligand>
</feature>
<comment type="catalytic activity">
    <reaction evidence="8">
        <text>L-tyrosyl-[protein] + UTP = O-(5'-uridylyl)-L-tyrosyl-[protein] + diphosphate</text>
        <dbReference type="Rhea" id="RHEA:83887"/>
        <dbReference type="Rhea" id="RHEA-COMP:10136"/>
        <dbReference type="Rhea" id="RHEA-COMP:20238"/>
        <dbReference type="ChEBI" id="CHEBI:33019"/>
        <dbReference type="ChEBI" id="CHEBI:46398"/>
        <dbReference type="ChEBI" id="CHEBI:46858"/>
        <dbReference type="ChEBI" id="CHEBI:90602"/>
    </reaction>
</comment>
<evidence type="ECO:0000256" key="6">
    <source>
        <dbReference type="ARBA" id="ARBA00022840"/>
    </source>
</evidence>
<dbReference type="RefSeq" id="WP_290282624.1">
    <property type="nucleotide sequence ID" value="NZ_JAUFQI010000001.1"/>
</dbReference>
<evidence type="ECO:0000256" key="2">
    <source>
        <dbReference type="ARBA" id="ARBA00022679"/>
    </source>
</evidence>
<dbReference type="Proteomes" id="UP001595710">
    <property type="component" value="Unassembled WGS sequence"/>
</dbReference>
<organism evidence="9 10">
    <name type="scientific">Reinekea marina</name>
    <dbReference type="NCBI Taxonomy" id="1310421"/>
    <lineage>
        <taxon>Bacteria</taxon>
        <taxon>Pseudomonadati</taxon>
        <taxon>Pseudomonadota</taxon>
        <taxon>Gammaproteobacteria</taxon>
        <taxon>Oceanospirillales</taxon>
        <taxon>Saccharospirillaceae</taxon>
        <taxon>Reinekea</taxon>
    </lineage>
</organism>
<keyword evidence="6 8" id="KW-0067">ATP-binding</keyword>
<dbReference type="Pfam" id="PF02696">
    <property type="entry name" value="SelO"/>
    <property type="match status" value="1"/>
</dbReference>
<dbReference type="PANTHER" id="PTHR32057:SF14">
    <property type="entry name" value="PROTEIN ADENYLYLTRANSFERASE SELO, MITOCHONDRIAL"/>
    <property type="match status" value="1"/>
</dbReference>
<keyword evidence="4 8" id="KW-0479">Metal-binding</keyword>
<comment type="catalytic activity">
    <reaction evidence="8">
        <text>L-tyrosyl-[protein] + ATP = O-(5'-adenylyl)-L-tyrosyl-[protein] + diphosphate</text>
        <dbReference type="Rhea" id="RHEA:54288"/>
        <dbReference type="Rhea" id="RHEA-COMP:10136"/>
        <dbReference type="Rhea" id="RHEA-COMP:13846"/>
        <dbReference type="ChEBI" id="CHEBI:30616"/>
        <dbReference type="ChEBI" id="CHEBI:33019"/>
        <dbReference type="ChEBI" id="CHEBI:46858"/>
        <dbReference type="ChEBI" id="CHEBI:83624"/>
        <dbReference type="EC" id="2.7.7.108"/>
    </reaction>
</comment>
<feature type="binding site" evidence="8">
    <location>
        <position position="117"/>
    </location>
    <ligand>
        <name>ATP</name>
        <dbReference type="ChEBI" id="CHEBI:30616"/>
    </ligand>
</feature>
<dbReference type="PANTHER" id="PTHR32057">
    <property type="entry name" value="PROTEIN ADENYLYLTRANSFERASE SELO, MITOCHONDRIAL"/>
    <property type="match status" value="1"/>
</dbReference>
<dbReference type="HAMAP" id="MF_00692">
    <property type="entry name" value="SelO"/>
    <property type="match status" value="1"/>
</dbReference>
<feature type="binding site" evidence="8">
    <location>
        <position position="116"/>
    </location>
    <ligand>
        <name>ATP</name>
        <dbReference type="ChEBI" id="CHEBI:30616"/>
    </ligand>
</feature>
<name>A0ABV7WSD6_9GAMM</name>
<reference evidence="10" key="1">
    <citation type="journal article" date="2019" name="Int. J. Syst. Evol. Microbiol.">
        <title>The Global Catalogue of Microorganisms (GCM) 10K type strain sequencing project: providing services to taxonomists for standard genome sequencing and annotation.</title>
        <authorList>
            <consortium name="The Broad Institute Genomics Platform"/>
            <consortium name="The Broad Institute Genome Sequencing Center for Infectious Disease"/>
            <person name="Wu L."/>
            <person name="Ma J."/>
        </authorList>
    </citation>
    <scope>NUCLEOTIDE SEQUENCE [LARGE SCALE GENOMIC DNA]</scope>
    <source>
        <strain evidence="10">CECT 8288</strain>
    </source>
</reference>
<feature type="binding site" evidence="8">
    <location>
        <position position="253"/>
    </location>
    <ligand>
        <name>Mg(2+)</name>
        <dbReference type="ChEBI" id="CHEBI:18420"/>
    </ligand>
</feature>
<keyword evidence="5 8" id="KW-0547">Nucleotide-binding</keyword>
<feature type="binding site" evidence="8">
    <location>
        <position position="167"/>
    </location>
    <ligand>
        <name>ATP</name>
        <dbReference type="ChEBI" id="CHEBI:30616"/>
    </ligand>
</feature>
<comment type="catalytic activity">
    <reaction evidence="8">
        <text>L-seryl-[protein] + ATP = 3-O-(5'-adenylyl)-L-seryl-[protein] + diphosphate</text>
        <dbReference type="Rhea" id="RHEA:58120"/>
        <dbReference type="Rhea" id="RHEA-COMP:9863"/>
        <dbReference type="Rhea" id="RHEA-COMP:15073"/>
        <dbReference type="ChEBI" id="CHEBI:29999"/>
        <dbReference type="ChEBI" id="CHEBI:30616"/>
        <dbReference type="ChEBI" id="CHEBI:33019"/>
        <dbReference type="ChEBI" id="CHEBI:142516"/>
        <dbReference type="EC" id="2.7.7.108"/>
    </reaction>
</comment>
<evidence type="ECO:0000313" key="9">
    <source>
        <dbReference type="EMBL" id="MFC3701375.1"/>
    </source>
</evidence>
<dbReference type="EC" id="2.7.7.-" evidence="8"/>
<feature type="binding site" evidence="8">
    <location>
        <position position="253"/>
    </location>
    <ligand>
        <name>ATP</name>
        <dbReference type="ChEBI" id="CHEBI:30616"/>
    </ligand>
</feature>
<dbReference type="InterPro" id="IPR003846">
    <property type="entry name" value="SelO"/>
</dbReference>
<dbReference type="NCBIfam" id="NF000658">
    <property type="entry name" value="PRK00029.1"/>
    <property type="match status" value="1"/>
</dbReference>
<comment type="catalytic activity">
    <reaction evidence="8">
        <text>L-histidyl-[protein] + UTP = N(tele)-(5'-uridylyl)-L-histidyl-[protein] + diphosphate</text>
        <dbReference type="Rhea" id="RHEA:83891"/>
        <dbReference type="Rhea" id="RHEA-COMP:9745"/>
        <dbReference type="Rhea" id="RHEA-COMP:20239"/>
        <dbReference type="ChEBI" id="CHEBI:29979"/>
        <dbReference type="ChEBI" id="CHEBI:33019"/>
        <dbReference type="ChEBI" id="CHEBI:46398"/>
        <dbReference type="ChEBI" id="CHEBI:233474"/>
    </reaction>
</comment>
<accession>A0ABV7WSD6</accession>
<keyword evidence="8" id="KW-0464">Manganese</keyword>
<keyword evidence="3 8" id="KW-0548">Nucleotidyltransferase</keyword>
<feature type="binding site" evidence="8">
    <location>
        <position position="244"/>
    </location>
    <ligand>
        <name>Mg(2+)</name>
        <dbReference type="ChEBI" id="CHEBI:18420"/>
    </ligand>
</feature>
<comment type="similarity">
    <text evidence="1 8">Belongs to the SELO family.</text>
</comment>
<evidence type="ECO:0000256" key="1">
    <source>
        <dbReference type="ARBA" id="ARBA00009747"/>
    </source>
</evidence>
<dbReference type="EC" id="2.7.7.108" evidence="8"/>